<feature type="region of interest" description="Disordered" evidence="1">
    <location>
        <begin position="319"/>
        <end position="338"/>
    </location>
</feature>
<name>A0A378M0L5_9GAMM</name>
<dbReference type="RefSeq" id="WP_031564763.1">
    <property type="nucleotide sequence ID" value="NZ_CAAAIS010000001.1"/>
</dbReference>
<accession>A0A378M0L5</accession>
<feature type="compositionally biased region" description="Polar residues" evidence="1">
    <location>
        <begin position="497"/>
        <end position="507"/>
    </location>
</feature>
<feature type="compositionally biased region" description="Low complexity" evidence="1">
    <location>
        <begin position="957"/>
        <end position="986"/>
    </location>
</feature>
<feature type="compositionally biased region" description="Low complexity" evidence="1">
    <location>
        <begin position="508"/>
        <end position="521"/>
    </location>
</feature>
<keyword evidence="3" id="KW-1185">Reference proteome</keyword>
<gene>
    <name evidence="2" type="ORF">NCTC11532_02063</name>
</gene>
<dbReference type="Proteomes" id="UP000255297">
    <property type="component" value="Unassembled WGS sequence"/>
</dbReference>
<proteinExistence type="predicted"/>
<dbReference type="Gene3D" id="1.10.150.20">
    <property type="entry name" value="5' to 3' exonuclease, C-terminal subdomain"/>
    <property type="match status" value="1"/>
</dbReference>
<dbReference type="EMBL" id="UGPB01000001">
    <property type="protein sequence ID" value="STY29861.1"/>
    <property type="molecule type" value="Genomic_DNA"/>
</dbReference>
<dbReference type="OrthoDB" id="4312432at2"/>
<feature type="compositionally biased region" description="Low complexity" evidence="1">
    <location>
        <begin position="322"/>
        <end position="338"/>
    </location>
</feature>
<sequence length="1290" mass="136876">MGYRDGLKFQFTKMDALHSLSQPVSSLLGISNQTEQTLNKLGIKTVYDLATCPLFLIAHDIASAANGEGDSIVARSGRISSSFLDADSPQTPEALVNAEINLLKDINDSLANEIKTNLQVETIGDLGRWPPFCAAQVILNVGIPNLNQTGEEKGSELVPKLGEYPTERHYYRSVVIDQVTPQETTDLNTAGPIDITPTISSDFGFKAPAVGAMLTFAQSWFAQGVTLGNLLHSVALAPGESTRIAVMDWSRHTQASGQETIAESENLTNTTTHNRAISEVQNAVASEVQTGFSKTSGSSTTSAGGGGLGLSLGPLTLGGSGSSATSSSNAESFSTSSGTRNLAATMNQRVSDATQQAASSVRDRRASIVKEVSEEEHQSVSTRIIANYNHMHALTIQYYEVIEIYRVNVQLQQVERCLFVPMKLIQFDKATIKRYQGVLANAALTQRAKELLTLDFGSVIVQPTLPLRPTRSIFDKVSAIDRISSINLTMRATTNASNTAAEGNENSPATAEPTTAPSAPLTNEPYWINDELIRASRITFAGITKPGTNNVSLPGETIFYGISLDLTAQNRSAISITAVNIDLQSGNILQLTSISPANWVASESIPVQELAAIRITSANTSYLTGRLTLQLSYNSAKFPISLPVEISPNAVQVQLCHFLPNQSNETELEMHLEQNRLAYSQAVWRALDPSQIALLLSAYTFEGKPIGDLIDPNPVMVASNYLVFRMPSFISAVGIEETQSDSEDEAHKKWQGWLKDRGLILGANTAAEQLIPIPTGGVFAEAVLGRSNCAELLDATRFWNWQDSPIPLQPPEIAAIQMESRAQPIDATPGQLGAPVLNIMNPTSLPDPAGVGAILNAVQNGNMFRDMSGLSATAALAQALGSNSTSAGIEAGKQAAANLAVAAQKDIEEKKIAAQLALAAMGLPSAGGGSTKNISEGGALLNTASEMDKRSPRVAHSSGSGLNGSSSNGSGLNGSANGSGNGLDSSPGGSGDYMPGVPDGMGHFLNGESRADEVLSKMNWGSLGESGASIIPASFYSDKGGGSGTGAGAGTAINFELACYAKFPKPWASEADEVQGLANDKWLPSEEDFDSISPAATSANNQGTKPYGQVDTSLEDLINTVTYFAPKVPGFGTYHASKVTRLNLFLYAQSGNIGFEGIITTNGKWQSNLGNDIKSPGLDAALLTSISKKPATKSLLAKLKKAWDPSTEIWLYTCSDVVSDAFGKKLAKLLGAKIRAFDDPFWVLPTYDTTQQKILSRDEFGIGSDFSAAAATKTKDLHSLDVLSKRTFKP</sequence>
<evidence type="ECO:0000256" key="1">
    <source>
        <dbReference type="SAM" id="MobiDB-lite"/>
    </source>
</evidence>
<evidence type="ECO:0000313" key="2">
    <source>
        <dbReference type="EMBL" id="STY29861.1"/>
    </source>
</evidence>
<protein>
    <submittedName>
        <fullName evidence="2">Uncharacterized protein</fullName>
    </submittedName>
</protein>
<dbReference type="STRING" id="1122170.GCA_000701265_00423"/>
<reference evidence="2 3" key="1">
    <citation type="submission" date="2018-06" db="EMBL/GenBank/DDBJ databases">
        <authorList>
            <consortium name="Pathogen Informatics"/>
            <person name="Doyle S."/>
        </authorList>
    </citation>
    <scope>NUCLEOTIDE SEQUENCE [LARGE SCALE GENOMIC DNA]</scope>
    <source>
        <strain evidence="2 3">NCTC11532</strain>
    </source>
</reference>
<feature type="region of interest" description="Disordered" evidence="1">
    <location>
        <begin position="497"/>
        <end position="521"/>
    </location>
</feature>
<evidence type="ECO:0000313" key="3">
    <source>
        <dbReference type="Proteomes" id="UP000255297"/>
    </source>
</evidence>
<organism evidence="2 3">
    <name type="scientific">Legionella wadsworthii</name>
    <dbReference type="NCBI Taxonomy" id="28088"/>
    <lineage>
        <taxon>Bacteria</taxon>
        <taxon>Pseudomonadati</taxon>
        <taxon>Pseudomonadota</taxon>
        <taxon>Gammaproteobacteria</taxon>
        <taxon>Legionellales</taxon>
        <taxon>Legionellaceae</taxon>
        <taxon>Legionella</taxon>
    </lineage>
</organism>
<feature type="region of interest" description="Disordered" evidence="1">
    <location>
        <begin position="946"/>
        <end position="1005"/>
    </location>
</feature>